<name>A0A1X1WYK8_MYCGO</name>
<dbReference type="InterPro" id="IPR004606">
    <property type="entry name" value="Mop_domain"/>
</dbReference>
<dbReference type="SUPFAM" id="SSF50331">
    <property type="entry name" value="MOP-like"/>
    <property type="match status" value="1"/>
</dbReference>
<dbReference type="GO" id="GO:0015689">
    <property type="term" value="P:molybdate ion transport"/>
    <property type="evidence" value="ECO:0007669"/>
    <property type="project" value="InterPro"/>
</dbReference>
<dbReference type="NCBIfam" id="TIGR00638">
    <property type="entry name" value="Mop"/>
    <property type="match status" value="1"/>
</dbReference>
<comment type="caution">
    <text evidence="4">The sequence shown here is derived from an EMBL/GenBank/DDBJ whole genome shotgun (WGS) entry which is preliminary data.</text>
</comment>
<evidence type="ECO:0000256" key="1">
    <source>
        <dbReference type="ARBA" id="ARBA00022505"/>
    </source>
</evidence>
<evidence type="ECO:0000313" key="5">
    <source>
        <dbReference type="Proteomes" id="UP000193928"/>
    </source>
</evidence>
<sequence length="70" mass="7429">MRLSTRNQLQGTITEVNIGTVMAIVKIRLDGGDQIVTSSITKDAALDLGLEVGRPATVFIKSTEVTIGVD</sequence>
<dbReference type="PROSITE" id="PS51866">
    <property type="entry name" value="MOP"/>
    <property type="match status" value="1"/>
</dbReference>
<reference evidence="4 5" key="1">
    <citation type="submission" date="2016-01" db="EMBL/GenBank/DDBJ databases">
        <title>The new phylogeny of the genus Mycobacterium.</title>
        <authorList>
            <person name="Tarcisio F."/>
            <person name="Conor M."/>
            <person name="Antonella G."/>
            <person name="Elisabetta G."/>
            <person name="Giulia F.S."/>
            <person name="Sara T."/>
            <person name="Anna F."/>
            <person name="Clotilde B."/>
            <person name="Roberto B."/>
            <person name="Veronica D.S."/>
            <person name="Fabio R."/>
            <person name="Monica P."/>
            <person name="Olivier J."/>
            <person name="Enrico T."/>
            <person name="Nicola S."/>
        </authorList>
    </citation>
    <scope>NUCLEOTIDE SEQUENCE [LARGE SCALE GENOMIC DNA]</scope>
    <source>
        <strain evidence="4 5">DSM 44160</strain>
    </source>
</reference>
<evidence type="ECO:0000256" key="2">
    <source>
        <dbReference type="PROSITE-ProRule" id="PRU01213"/>
    </source>
</evidence>
<dbReference type="InterPro" id="IPR005116">
    <property type="entry name" value="Transp-assoc_OB_typ1"/>
</dbReference>
<dbReference type="Gene3D" id="2.40.50.100">
    <property type="match status" value="1"/>
</dbReference>
<proteinExistence type="predicted"/>
<keyword evidence="1 2" id="KW-0500">Molybdenum</keyword>
<gene>
    <name evidence="4" type="ORF">AWC08_20430</name>
</gene>
<keyword evidence="5" id="KW-1185">Reference proteome</keyword>
<dbReference type="EMBL" id="LQOY01000055">
    <property type="protein sequence ID" value="ORV91694.1"/>
    <property type="molecule type" value="Genomic_DNA"/>
</dbReference>
<organism evidence="4 5">
    <name type="scientific">Mycobacterium gordonae</name>
    <dbReference type="NCBI Taxonomy" id="1778"/>
    <lineage>
        <taxon>Bacteria</taxon>
        <taxon>Bacillati</taxon>
        <taxon>Actinomycetota</taxon>
        <taxon>Actinomycetes</taxon>
        <taxon>Mycobacteriales</taxon>
        <taxon>Mycobacteriaceae</taxon>
        <taxon>Mycobacterium</taxon>
    </lineage>
</organism>
<dbReference type="Proteomes" id="UP000193928">
    <property type="component" value="Unassembled WGS sequence"/>
</dbReference>
<dbReference type="Pfam" id="PF03459">
    <property type="entry name" value="TOBE"/>
    <property type="match status" value="1"/>
</dbReference>
<protein>
    <submittedName>
        <fullName evidence="4">Molybdenum-binding protein</fullName>
    </submittedName>
</protein>
<evidence type="ECO:0000259" key="3">
    <source>
        <dbReference type="PROSITE" id="PS51866"/>
    </source>
</evidence>
<dbReference type="InterPro" id="IPR008995">
    <property type="entry name" value="Mo/tungstate-bd_C_term_dom"/>
</dbReference>
<evidence type="ECO:0000313" key="4">
    <source>
        <dbReference type="EMBL" id="ORV91694.1"/>
    </source>
</evidence>
<feature type="domain" description="Mop" evidence="3">
    <location>
        <begin position="2"/>
        <end position="69"/>
    </location>
</feature>
<accession>A0A1X1WYK8</accession>
<dbReference type="RefSeq" id="WP_069435201.1">
    <property type="nucleotide sequence ID" value="NZ_JACKSU010000043.1"/>
</dbReference>
<dbReference type="AlphaFoldDB" id="A0A1X1WYK8"/>